<dbReference type="Pfam" id="PF26130">
    <property type="entry name" value="PB1-like"/>
    <property type="match status" value="1"/>
</dbReference>
<protein>
    <recommendedName>
        <fullName evidence="6">SWIM-type domain-containing protein</fullName>
    </recommendedName>
</protein>
<keyword evidence="3" id="KW-0862">Zinc</keyword>
<dbReference type="InterPro" id="IPR006564">
    <property type="entry name" value="Znf_PMZ"/>
</dbReference>
<dbReference type="PANTHER" id="PTHR31973:SF190">
    <property type="entry name" value="MULE TRANSPOSASE DOMAIN-CONTAINING PROTEIN"/>
    <property type="match status" value="1"/>
</dbReference>
<feature type="domain" description="SWIM-type" evidence="6">
    <location>
        <begin position="271"/>
        <end position="303"/>
    </location>
</feature>
<evidence type="ECO:0000313" key="7">
    <source>
        <dbReference type="EMBL" id="KAK9078780.1"/>
    </source>
</evidence>
<keyword evidence="8" id="KW-1185">Reference proteome</keyword>
<dbReference type="GO" id="GO:0008270">
    <property type="term" value="F:zinc ion binding"/>
    <property type="evidence" value="ECO:0007669"/>
    <property type="project" value="UniProtKB-KW"/>
</dbReference>
<dbReference type="Pfam" id="PF04434">
    <property type="entry name" value="SWIM"/>
    <property type="match status" value="1"/>
</dbReference>
<keyword evidence="2 4" id="KW-0863">Zinc-finger</keyword>
<evidence type="ECO:0000256" key="3">
    <source>
        <dbReference type="ARBA" id="ARBA00022833"/>
    </source>
</evidence>
<feature type="compositionally biased region" description="Basic and acidic residues" evidence="5">
    <location>
        <begin position="370"/>
        <end position="380"/>
    </location>
</feature>
<comment type="caution">
    <text evidence="7">The sequence shown here is derived from an EMBL/GenBank/DDBJ whole genome shotgun (WGS) entry which is preliminary data.</text>
</comment>
<evidence type="ECO:0000256" key="1">
    <source>
        <dbReference type="ARBA" id="ARBA00022723"/>
    </source>
</evidence>
<dbReference type="SMART" id="SM00575">
    <property type="entry name" value="ZnF_PMZ"/>
    <property type="match status" value="1"/>
</dbReference>
<evidence type="ECO:0000256" key="2">
    <source>
        <dbReference type="ARBA" id="ARBA00022771"/>
    </source>
</evidence>
<accession>A0AAP0HDL3</accession>
<dbReference type="InterPro" id="IPR058594">
    <property type="entry name" value="PB1-like_dom_pln"/>
</dbReference>
<evidence type="ECO:0000259" key="6">
    <source>
        <dbReference type="PROSITE" id="PS50966"/>
    </source>
</evidence>
<feature type="compositionally biased region" description="Polar residues" evidence="5">
    <location>
        <begin position="406"/>
        <end position="417"/>
    </location>
</feature>
<feature type="compositionally biased region" description="Basic residues" evidence="5">
    <location>
        <begin position="354"/>
        <end position="369"/>
    </location>
</feature>
<organism evidence="7 8">
    <name type="scientific">Deinandra increscens subsp. villosa</name>
    <dbReference type="NCBI Taxonomy" id="3103831"/>
    <lineage>
        <taxon>Eukaryota</taxon>
        <taxon>Viridiplantae</taxon>
        <taxon>Streptophyta</taxon>
        <taxon>Embryophyta</taxon>
        <taxon>Tracheophyta</taxon>
        <taxon>Spermatophyta</taxon>
        <taxon>Magnoliopsida</taxon>
        <taxon>eudicotyledons</taxon>
        <taxon>Gunneridae</taxon>
        <taxon>Pentapetalae</taxon>
        <taxon>asterids</taxon>
        <taxon>campanulids</taxon>
        <taxon>Asterales</taxon>
        <taxon>Asteraceae</taxon>
        <taxon>Asteroideae</taxon>
        <taxon>Heliantheae alliance</taxon>
        <taxon>Madieae</taxon>
        <taxon>Madiinae</taxon>
        <taxon>Deinandra</taxon>
    </lineage>
</organism>
<proteinExistence type="predicted"/>
<feature type="region of interest" description="Disordered" evidence="5">
    <location>
        <begin position="349"/>
        <end position="417"/>
    </location>
</feature>
<gene>
    <name evidence="7" type="ORF">SSX86_002838</name>
</gene>
<dbReference type="PANTHER" id="PTHR31973">
    <property type="entry name" value="POLYPROTEIN, PUTATIVE-RELATED"/>
    <property type="match status" value="1"/>
</dbReference>
<dbReference type="InterPro" id="IPR007527">
    <property type="entry name" value="Znf_SWIM"/>
</dbReference>
<dbReference type="EMBL" id="JBCNJP010000006">
    <property type="protein sequence ID" value="KAK9078780.1"/>
    <property type="molecule type" value="Genomic_DNA"/>
</dbReference>
<dbReference type="Proteomes" id="UP001408789">
    <property type="component" value="Unassembled WGS sequence"/>
</dbReference>
<dbReference type="AlphaFoldDB" id="A0AAP0HDL3"/>
<evidence type="ECO:0000256" key="5">
    <source>
        <dbReference type="SAM" id="MobiDB-lite"/>
    </source>
</evidence>
<dbReference type="PROSITE" id="PS50966">
    <property type="entry name" value="ZF_SWIM"/>
    <property type="match status" value="1"/>
</dbReference>
<feature type="compositionally biased region" description="Polar residues" evidence="5">
    <location>
        <begin position="385"/>
        <end position="397"/>
    </location>
</feature>
<evidence type="ECO:0000256" key="4">
    <source>
        <dbReference type="PROSITE-ProRule" id="PRU00325"/>
    </source>
</evidence>
<reference evidence="7 8" key="1">
    <citation type="submission" date="2024-04" db="EMBL/GenBank/DDBJ databases">
        <title>The reference genome of an endangered Asteraceae, Deinandra increscens subsp. villosa, native to the Central Coast of California.</title>
        <authorList>
            <person name="Guilliams M."/>
            <person name="Hasenstab-Lehman K."/>
            <person name="Meyer R."/>
            <person name="Mcevoy S."/>
        </authorList>
    </citation>
    <scope>NUCLEOTIDE SEQUENCE [LARGE SCALE GENOMIC DNA]</scope>
    <source>
        <tissue evidence="7">Leaf</tissue>
    </source>
</reference>
<keyword evidence="1" id="KW-0479">Metal-binding</keyword>
<name>A0AAP0HDL3_9ASTR</name>
<evidence type="ECO:0000313" key="8">
    <source>
        <dbReference type="Proteomes" id="UP001408789"/>
    </source>
</evidence>
<sequence length="417" mass="47336">MNSNRLSSQEEFDPIKKGSRFSVMELRSWRVRKKGEEFDPIKVYGGNPTVFSLKFNHGGFFSSLPGRKYKMGHVSFVDLVDSDEFSLHDVTDMINEMGYSRSWVVKTYVNDHICLKTRHVSLCTVSYLAKEIEQTIAFNPSIPIKALQEQIQQKKQIEVSIQKISKAKTMASNKLEGRSTSDILLNNLCEVFNRQLTGGRDKPIITCLEYIREYLMKRIAGVHKLIAKCEGPLTPNATKILEGIKSEANNYLVSWNGANKFQVSGPRGNQCVVDVDLKTCSCRKWELTGIPCRHAVAVNWEMARYRLEVGIPETWVSEVYWLDTWKKVYAHTIDPINGRDMWPQSACPTTLVPPKHHKQVGRPKKARKKSKDEQVVEKNGKMSRRGNSVRCTNCNNRGHNKRSCKGQGSASQQPPAG</sequence>